<evidence type="ECO:0000313" key="5">
    <source>
        <dbReference type="Proteomes" id="UP000198901"/>
    </source>
</evidence>
<keyword evidence="2" id="KW-0472">Membrane</keyword>
<dbReference type="AlphaFoldDB" id="A0A1G9MRC1"/>
<dbReference type="PANTHER" id="PTHR10098">
    <property type="entry name" value="RAPSYN-RELATED"/>
    <property type="match status" value="1"/>
</dbReference>
<dbReference type="Gene3D" id="1.25.40.10">
    <property type="entry name" value="Tetratricopeptide repeat domain"/>
    <property type="match status" value="2"/>
</dbReference>
<feature type="signal peptide" evidence="3">
    <location>
        <begin position="1"/>
        <end position="23"/>
    </location>
</feature>
<keyword evidence="3" id="KW-0732">Signal</keyword>
<accession>A0A1G9MRC1</accession>
<keyword evidence="5" id="KW-1185">Reference proteome</keyword>
<evidence type="ECO:0000256" key="1">
    <source>
        <dbReference type="SAM" id="Coils"/>
    </source>
</evidence>
<dbReference type="GO" id="GO:0003677">
    <property type="term" value="F:DNA binding"/>
    <property type="evidence" value="ECO:0007669"/>
    <property type="project" value="InterPro"/>
</dbReference>
<dbReference type="SUPFAM" id="SSF46894">
    <property type="entry name" value="C-terminal effector domain of the bipartite response regulators"/>
    <property type="match status" value="1"/>
</dbReference>
<gene>
    <name evidence="4" type="ORF">SAMN04488090_1709</name>
</gene>
<keyword evidence="2" id="KW-1133">Transmembrane helix</keyword>
<name>A0A1G9MRC1_9BACT</name>
<dbReference type="InterPro" id="IPR011990">
    <property type="entry name" value="TPR-like_helical_dom_sf"/>
</dbReference>
<keyword evidence="1" id="KW-0175">Coiled coil</keyword>
<feature type="chain" id="PRO_5011603658" evidence="3">
    <location>
        <begin position="24"/>
        <end position="530"/>
    </location>
</feature>
<dbReference type="STRING" id="563176.SAMN04488090_1709"/>
<dbReference type="RefSeq" id="WP_093200449.1">
    <property type="nucleotide sequence ID" value="NZ_FNGS01000003.1"/>
</dbReference>
<dbReference type="OrthoDB" id="1523128at2"/>
<dbReference type="Pfam" id="PF13424">
    <property type="entry name" value="TPR_12"/>
    <property type="match status" value="3"/>
</dbReference>
<dbReference type="InterPro" id="IPR036388">
    <property type="entry name" value="WH-like_DNA-bd_sf"/>
</dbReference>
<dbReference type="EMBL" id="FNGS01000003">
    <property type="protein sequence ID" value="SDL76663.1"/>
    <property type="molecule type" value="Genomic_DNA"/>
</dbReference>
<evidence type="ECO:0000313" key="4">
    <source>
        <dbReference type="EMBL" id="SDL76663.1"/>
    </source>
</evidence>
<evidence type="ECO:0000256" key="2">
    <source>
        <dbReference type="SAM" id="Phobius"/>
    </source>
</evidence>
<feature type="coiled-coil region" evidence="1">
    <location>
        <begin position="362"/>
        <end position="441"/>
    </location>
</feature>
<dbReference type="Gene3D" id="1.10.10.10">
    <property type="entry name" value="Winged helix-like DNA-binding domain superfamily/Winged helix DNA-binding domain"/>
    <property type="match status" value="1"/>
</dbReference>
<dbReference type="SUPFAM" id="SSF48452">
    <property type="entry name" value="TPR-like"/>
    <property type="match status" value="1"/>
</dbReference>
<dbReference type="InterPro" id="IPR016032">
    <property type="entry name" value="Sig_transdc_resp-reg_C-effctor"/>
</dbReference>
<evidence type="ECO:0000256" key="3">
    <source>
        <dbReference type="SAM" id="SignalP"/>
    </source>
</evidence>
<dbReference type="SMART" id="SM00028">
    <property type="entry name" value="TPR"/>
    <property type="match status" value="5"/>
</dbReference>
<dbReference type="Proteomes" id="UP000198901">
    <property type="component" value="Unassembled WGS sequence"/>
</dbReference>
<keyword evidence="2" id="KW-0812">Transmembrane</keyword>
<reference evidence="4 5" key="1">
    <citation type="submission" date="2016-10" db="EMBL/GenBank/DDBJ databases">
        <authorList>
            <person name="de Groot N.N."/>
        </authorList>
    </citation>
    <scope>NUCLEOTIDE SEQUENCE [LARGE SCALE GENOMIC DNA]</scope>
    <source>
        <strain evidence="4 5">DSM 21668</strain>
    </source>
</reference>
<dbReference type="InterPro" id="IPR019734">
    <property type="entry name" value="TPR_rpt"/>
</dbReference>
<protein>
    <submittedName>
        <fullName evidence="4">Tetratricopeptide repeat-containing protein</fullName>
    </submittedName>
</protein>
<feature type="transmembrane region" description="Helical" evidence="2">
    <location>
        <begin position="322"/>
        <end position="343"/>
    </location>
</feature>
<dbReference type="GO" id="GO:0006355">
    <property type="term" value="P:regulation of DNA-templated transcription"/>
    <property type="evidence" value="ECO:0007669"/>
    <property type="project" value="InterPro"/>
</dbReference>
<sequence>MNRTSVKNLLFLAVCWLCLHPVAATPGPDSLFLAAKQRYKLAADRNDEHQAARALQEMGGICFHSGQYPQSLDYYTQAARLFRRLGETARLAESYNNLGQLHYYNRQPALARQHYRQALALYQSIRDADGLAATYGNLGHFFEKQQRYDSAFYFQHLALRQYQRRGNNLGVSKISENLGSIFEDLGKYDSSRHYFEQALRYSLLTPDSLGRIEILNNLGDVLRKTGRYREGLVFSRKALDLAVRTNERHQLSGAYNDLAKGYNLLGQNDSAFHYLALSREYQAAIYSEESGQQMALLQSLYDLEKKNAEIDRLTLARRNSQLLIIGSGIVVVLLIGLGALAYSRQRLKIRNERKLHDQNQAIYQTRHELVQAELKNRELEEANLKQALEIKNRELSTHILQIVQKNKALEELKTRLEGLIKDDKRDQRKQIKKLVQQINESFTNDRNWEDFNAVFEHVHQSFFDKLKAHSDQLTSHDIRLISLMKMNLPSTEVATLLGISPDSLRVTRYRLRKKLGLKQGENLTAFIQAL</sequence>
<proteinExistence type="predicted"/>
<organism evidence="4 5">
    <name type="scientific">Siphonobacter aquaeclarae</name>
    <dbReference type="NCBI Taxonomy" id="563176"/>
    <lineage>
        <taxon>Bacteria</taxon>
        <taxon>Pseudomonadati</taxon>
        <taxon>Bacteroidota</taxon>
        <taxon>Cytophagia</taxon>
        <taxon>Cytophagales</taxon>
        <taxon>Cytophagaceae</taxon>
        <taxon>Siphonobacter</taxon>
    </lineage>
</organism>